<dbReference type="EMBL" id="CP029343">
    <property type="protein sequence ID" value="AWL07382.1"/>
    <property type="molecule type" value="Genomic_DNA"/>
</dbReference>
<dbReference type="OrthoDB" id="983065at2"/>
<sequence>MSGRGDGVARFALQLAPRQARLVAEALGLRPYGQVQALMARLEAWARDWTEGIDARGGAAPFVLDACELALVVSALSDLPYRRVHALVRGLEAQLAALRPEAAVTALEGRHDGRSGPARRPGHG</sequence>
<protein>
    <submittedName>
        <fullName evidence="1">Uncharacterized protein</fullName>
    </submittedName>
</protein>
<dbReference type="AlphaFoldDB" id="A0A2S2DPR8"/>
<evidence type="ECO:0000313" key="2">
    <source>
        <dbReference type="Proteomes" id="UP000245820"/>
    </source>
</evidence>
<evidence type="ECO:0000313" key="1">
    <source>
        <dbReference type="EMBL" id="AWL07382.1"/>
    </source>
</evidence>
<reference evidence="1 2" key="1">
    <citation type="submission" date="2018-05" db="EMBL/GenBank/DDBJ databases">
        <title>Complete genome sequence of Massilia oculi sp. nov. CCUG 43427T (=DSM 26321T), the type strain of M. oculi, and comparison with genome sequences of other Massilia strains.</title>
        <authorList>
            <person name="Zhu B."/>
        </authorList>
    </citation>
    <scope>NUCLEOTIDE SEQUENCE [LARGE SCALE GENOMIC DNA]</scope>
    <source>
        <strain evidence="1 2">CCUG 43427</strain>
    </source>
</reference>
<keyword evidence="2" id="KW-1185">Reference proteome</keyword>
<dbReference type="Proteomes" id="UP000245820">
    <property type="component" value="Chromosome"/>
</dbReference>
<proteinExistence type="predicted"/>
<dbReference type="KEGG" id="mtim:DIR46_25100"/>
<name>A0A2S2DPR8_9BURK</name>
<organism evidence="1 2">
    <name type="scientific">Massilia oculi</name>
    <dbReference type="NCBI Taxonomy" id="945844"/>
    <lineage>
        <taxon>Bacteria</taxon>
        <taxon>Pseudomonadati</taxon>
        <taxon>Pseudomonadota</taxon>
        <taxon>Betaproteobacteria</taxon>
        <taxon>Burkholderiales</taxon>
        <taxon>Oxalobacteraceae</taxon>
        <taxon>Telluria group</taxon>
        <taxon>Massilia</taxon>
    </lineage>
</organism>
<accession>A0A2S2DPR8</accession>
<gene>
    <name evidence="1" type="ORF">DIR46_25100</name>
</gene>